<dbReference type="Gene3D" id="1.10.3730.20">
    <property type="match status" value="1"/>
</dbReference>
<evidence type="ECO:0000256" key="1">
    <source>
        <dbReference type="ARBA" id="ARBA00004141"/>
    </source>
</evidence>
<dbReference type="InterPro" id="IPR037185">
    <property type="entry name" value="EmrE-like"/>
</dbReference>
<dbReference type="PANTHER" id="PTHR12570">
    <property type="match status" value="1"/>
</dbReference>
<dbReference type="GO" id="GO:0015095">
    <property type="term" value="F:magnesium ion transmembrane transporter activity"/>
    <property type="evidence" value="ECO:0007669"/>
    <property type="project" value="InterPro"/>
</dbReference>
<dbReference type="Proteomes" id="UP000242146">
    <property type="component" value="Unassembled WGS sequence"/>
</dbReference>
<dbReference type="InterPro" id="IPR008521">
    <property type="entry name" value="Mg_trans_NIPA"/>
</dbReference>
<name>A0A1X2GJP1_9FUNG</name>
<feature type="transmembrane region" description="Helical" evidence="6">
    <location>
        <begin position="136"/>
        <end position="155"/>
    </location>
</feature>
<comment type="caution">
    <text evidence="7">The sequence shown here is derived from an EMBL/GenBank/DDBJ whole genome shotgun (WGS) entry which is preliminary data.</text>
</comment>
<evidence type="ECO:0008006" key="9">
    <source>
        <dbReference type="Google" id="ProtNLM"/>
    </source>
</evidence>
<sequence length="417" mass="46546">MGTPFTSLLTSFPLQNLTTLDLNPTPPTHDGYGKEFWIGITVSVFTNLIQAFAMAFQRKSHILNDAFPPELRKPSWQRPMWATGFATYLTANIIGSVFSIGYLPIVILAPIGAMGMVFNAIAARIVLNDPFTKRSVLGTLLIVIGALLVGLFGVIPEPDHDIDDLIRLYKRPAFIAYFSVLETFIVTSILLSHVAQSLYQRLERDNFQRKLFNGWIEPGDFKMCIGISFGVIAGNISSQSMLFAKSGIELIILTVVFKLNQLQYALTWIILAMMIITAILQLYYLNKGLQLCDTVVMIPLSFCAFNVSCLFNGLVYYDQWNRLFWWQLVLVMVGVTITVAGVLILSWRAGTWRRLTHGQEETVIPTEPTHYAAVTDGNDQPLERQTYGTITPSSSTDNASHASKQSAHEKSLLLPKP</sequence>
<feature type="region of interest" description="Disordered" evidence="5">
    <location>
        <begin position="375"/>
        <end position="417"/>
    </location>
</feature>
<feature type="transmembrane region" description="Helical" evidence="6">
    <location>
        <begin position="175"/>
        <end position="199"/>
    </location>
</feature>
<feature type="transmembrane region" description="Helical" evidence="6">
    <location>
        <begin position="323"/>
        <end position="345"/>
    </location>
</feature>
<accession>A0A1X2GJP1</accession>
<dbReference type="GO" id="GO:0016020">
    <property type="term" value="C:membrane"/>
    <property type="evidence" value="ECO:0007669"/>
    <property type="project" value="UniProtKB-SubCell"/>
</dbReference>
<feature type="transmembrane region" description="Helical" evidence="6">
    <location>
        <begin position="107"/>
        <end position="127"/>
    </location>
</feature>
<dbReference type="SUPFAM" id="SSF103481">
    <property type="entry name" value="Multidrug resistance efflux transporter EmrE"/>
    <property type="match status" value="1"/>
</dbReference>
<evidence type="ECO:0000256" key="4">
    <source>
        <dbReference type="ARBA" id="ARBA00023136"/>
    </source>
</evidence>
<feature type="transmembrane region" description="Helical" evidence="6">
    <location>
        <begin position="297"/>
        <end position="317"/>
    </location>
</feature>
<feature type="transmembrane region" description="Helical" evidence="6">
    <location>
        <begin position="36"/>
        <end position="56"/>
    </location>
</feature>
<evidence type="ECO:0000256" key="6">
    <source>
        <dbReference type="SAM" id="Phobius"/>
    </source>
</evidence>
<evidence type="ECO:0000313" key="7">
    <source>
        <dbReference type="EMBL" id="ORX55192.1"/>
    </source>
</evidence>
<reference evidence="7 8" key="1">
    <citation type="submission" date="2016-07" db="EMBL/GenBank/DDBJ databases">
        <title>Pervasive Adenine N6-methylation of Active Genes in Fungi.</title>
        <authorList>
            <consortium name="DOE Joint Genome Institute"/>
            <person name="Mondo S.J."/>
            <person name="Dannebaum R.O."/>
            <person name="Kuo R.C."/>
            <person name="Labutti K."/>
            <person name="Haridas S."/>
            <person name="Kuo A."/>
            <person name="Salamov A."/>
            <person name="Ahrendt S.R."/>
            <person name="Lipzen A."/>
            <person name="Sullivan W."/>
            <person name="Andreopoulos W.B."/>
            <person name="Clum A."/>
            <person name="Lindquist E."/>
            <person name="Daum C."/>
            <person name="Ramamoorthy G.K."/>
            <person name="Gryganskyi A."/>
            <person name="Culley D."/>
            <person name="Magnuson J.K."/>
            <person name="James T.Y."/>
            <person name="O'Malley M.A."/>
            <person name="Stajich J.E."/>
            <person name="Spatafora J.W."/>
            <person name="Visel A."/>
            <person name="Grigoriev I.V."/>
        </authorList>
    </citation>
    <scope>NUCLEOTIDE SEQUENCE [LARGE SCALE GENOMIC DNA]</scope>
    <source>
        <strain evidence="7 8">NRRL 3301</strain>
    </source>
</reference>
<evidence type="ECO:0000256" key="2">
    <source>
        <dbReference type="ARBA" id="ARBA00022692"/>
    </source>
</evidence>
<dbReference type="Pfam" id="PF05653">
    <property type="entry name" value="Mg_trans_NIPA"/>
    <property type="match status" value="2"/>
</dbReference>
<keyword evidence="4 6" id="KW-0472">Membrane</keyword>
<keyword evidence="3 6" id="KW-1133">Transmembrane helix</keyword>
<proteinExistence type="predicted"/>
<dbReference type="AlphaFoldDB" id="A0A1X2GJP1"/>
<comment type="subcellular location">
    <subcellularLocation>
        <location evidence="1">Membrane</location>
        <topology evidence="1">Multi-pass membrane protein</topology>
    </subcellularLocation>
</comment>
<feature type="transmembrane region" description="Helical" evidence="6">
    <location>
        <begin position="80"/>
        <end position="101"/>
    </location>
</feature>
<evidence type="ECO:0000256" key="5">
    <source>
        <dbReference type="SAM" id="MobiDB-lite"/>
    </source>
</evidence>
<protein>
    <recommendedName>
        <fullName evidence="9">DUF803-domain-containing protein</fullName>
    </recommendedName>
</protein>
<dbReference type="PANTHER" id="PTHR12570:SF86">
    <property type="entry name" value="ADR321CP"/>
    <property type="match status" value="1"/>
</dbReference>
<evidence type="ECO:0000256" key="3">
    <source>
        <dbReference type="ARBA" id="ARBA00022989"/>
    </source>
</evidence>
<feature type="compositionally biased region" description="Polar residues" evidence="5">
    <location>
        <begin position="386"/>
        <end position="405"/>
    </location>
</feature>
<organism evidence="7 8">
    <name type="scientific">Hesseltinella vesiculosa</name>
    <dbReference type="NCBI Taxonomy" id="101127"/>
    <lineage>
        <taxon>Eukaryota</taxon>
        <taxon>Fungi</taxon>
        <taxon>Fungi incertae sedis</taxon>
        <taxon>Mucoromycota</taxon>
        <taxon>Mucoromycotina</taxon>
        <taxon>Mucoromycetes</taxon>
        <taxon>Mucorales</taxon>
        <taxon>Cunninghamellaceae</taxon>
        <taxon>Hesseltinella</taxon>
    </lineage>
</organism>
<dbReference type="OrthoDB" id="2504919at2759"/>
<evidence type="ECO:0000313" key="8">
    <source>
        <dbReference type="Proteomes" id="UP000242146"/>
    </source>
</evidence>
<keyword evidence="8" id="KW-1185">Reference proteome</keyword>
<dbReference type="EMBL" id="MCGT01000012">
    <property type="protein sequence ID" value="ORX55192.1"/>
    <property type="molecule type" value="Genomic_DNA"/>
</dbReference>
<keyword evidence="2 6" id="KW-0812">Transmembrane</keyword>
<feature type="transmembrane region" description="Helical" evidence="6">
    <location>
        <begin position="265"/>
        <end position="285"/>
    </location>
</feature>
<gene>
    <name evidence="7" type="ORF">DM01DRAFT_1335489</name>
</gene>